<evidence type="ECO:0000313" key="2">
    <source>
        <dbReference type="Proteomes" id="UP001500879"/>
    </source>
</evidence>
<reference evidence="1 2" key="1">
    <citation type="journal article" date="2019" name="Int. J. Syst. Evol. Microbiol.">
        <title>The Global Catalogue of Microorganisms (GCM) 10K type strain sequencing project: providing services to taxonomists for standard genome sequencing and annotation.</title>
        <authorList>
            <consortium name="The Broad Institute Genomics Platform"/>
            <consortium name="The Broad Institute Genome Sequencing Center for Infectious Disease"/>
            <person name="Wu L."/>
            <person name="Ma J."/>
        </authorList>
    </citation>
    <scope>NUCLEOTIDE SEQUENCE [LARGE SCALE GENOMIC DNA]</scope>
    <source>
        <strain evidence="1 2">JCM 4788</strain>
    </source>
</reference>
<accession>A0ABN0YZV4</accession>
<sequence>MGEHALCEALKRTAPGQPVVTIAVMTSMTETFHQALQKALAGRDTVSIRSTLIEVLGRDPYKGEVSAAHKAARKIAEAGDAVLISLLPDQAGADAYVPTARGSGRRASNYLTVDEKIIKGLPCRVELATEKWDALIDEGMRLAQQKIESDPMLAMLLPGWKAEPRAEKRARLAAEAAAG</sequence>
<evidence type="ECO:0000313" key="1">
    <source>
        <dbReference type="EMBL" id="GAA0421981.1"/>
    </source>
</evidence>
<name>A0ABN0YZV4_9ACTN</name>
<comment type="caution">
    <text evidence="1">The sequence shown here is derived from an EMBL/GenBank/DDBJ whole genome shotgun (WGS) entry which is preliminary data.</text>
</comment>
<dbReference type="EMBL" id="BAAABX010000051">
    <property type="protein sequence ID" value="GAA0421981.1"/>
    <property type="molecule type" value="Genomic_DNA"/>
</dbReference>
<organism evidence="1 2">
    <name type="scientific">Streptomyces luteireticuli</name>
    <dbReference type="NCBI Taxonomy" id="173858"/>
    <lineage>
        <taxon>Bacteria</taxon>
        <taxon>Bacillati</taxon>
        <taxon>Actinomycetota</taxon>
        <taxon>Actinomycetes</taxon>
        <taxon>Kitasatosporales</taxon>
        <taxon>Streptomycetaceae</taxon>
        <taxon>Streptomyces</taxon>
    </lineage>
</organism>
<protein>
    <submittedName>
        <fullName evidence="1">Uncharacterized protein</fullName>
    </submittedName>
</protein>
<proteinExistence type="predicted"/>
<dbReference type="Proteomes" id="UP001500879">
    <property type="component" value="Unassembled WGS sequence"/>
</dbReference>
<gene>
    <name evidence="1" type="ORF">GCM10010357_49250</name>
</gene>
<keyword evidence="2" id="KW-1185">Reference proteome</keyword>